<reference evidence="1 2" key="1">
    <citation type="submission" date="2016-03" db="EMBL/GenBank/DDBJ databases">
        <title>Acetic acid bacteria sequencing.</title>
        <authorList>
            <person name="Brandt J."/>
            <person name="Jakob F."/>
            <person name="Vogel R.F."/>
        </authorList>
    </citation>
    <scope>NUCLEOTIDE SEQUENCE [LARGE SCALE GENOMIC DNA]</scope>
    <source>
        <strain evidence="1 2">TMW2.1084</strain>
    </source>
</reference>
<dbReference type="EMBL" id="CP014687">
    <property type="protein sequence ID" value="AQT03865.1"/>
    <property type="molecule type" value="Genomic_DNA"/>
</dbReference>
<protein>
    <submittedName>
        <fullName evidence="1">Uncharacterized protein</fullName>
    </submittedName>
</protein>
<evidence type="ECO:0000313" key="1">
    <source>
        <dbReference type="EMBL" id="AQT03865.1"/>
    </source>
</evidence>
<organism evidence="1 2">
    <name type="scientific">Acetobacter persici</name>
    <dbReference type="NCBI Taxonomy" id="1076596"/>
    <lineage>
        <taxon>Bacteria</taxon>
        <taxon>Pseudomonadati</taxon>
        <taxon>Pseudomonadota</taxon>
        <taxon>Alphaproteobacteria</taxon>
        <taxon>Acetobacterales</taxon>
        <taxon>Acetobacteraceae</taxon>
        <taxon>Acetobacter</taxon>
    </lineage>
</organism>
<dbReference type="KEGG" id="aper:A0U91_01155"/>
<sequence>MMTESLCIAAISPLRQRLLDDMAVRRFSSQPFNRGCHMNRHKRKPLFSRRVYEIQSLTLSVNDADVDTKLARNSTD</sequence>
<accession>A0A1U9LBM2</accession>
<dbReference type="RefSeq" id="WP_244285001.1">
    <property type="nucleotide sequence ID" value="NZ_CP014687.1"/>
</dbReference>
<dbReference type="Proteomes" id="UP000189055">
    <property type="component" value="Chromosome"/>
</dbReference>
<name>A0A1U9LBM2_9PROT</name>
<dbReference type="STRING" id="1076596.A0U91_01155"/>
<evidence type="ECO:0000313" key="2">
    <source>
        <dbReference type="Proteomes" id="UP000189055"/>
    </source>
</evidence>
<proteinExistence type="predicted"/>
<gene>
    <name evidence="1" type="ORF">A0U91_01155</name>
</gene>
<dbReference type="AlphaFoldDB" id="A0A1U9LBM2"/>